<dbReference type="GO" id="GO:0005737">
    <property type="term" value="C:cytoplasm"/>
    <property type="evidence" value="ECO:0007669"/>
    <property type="project" value="UniProtKB-SubCell"/>
</dbReference>
<organism evidence="14 15">
    <name type="scientific">Lymnaea stagnalis</name>
    <name type="common">Great pond snail</name>
    <name type="synonym">Helix stagnalis</name>
    <dbReference type="NCBI Taxonomy" id="6523"/>
    <lineage>
        <taxon>Eukaryota</taxon>
        <taxon>Metazoa</taxon>
        <taxon>Spiralia</taxon>
        <taxon>Lophotrochozoa</taxon>
        <taxon>Mollusca</taxon>
        <taxon>Gastropoda</taxon>
        <taxon>Heterobranchia</taxon>
        <taxon>Euthyneura</taxon>
        <taxon>Panpulmonata</taxon>
        <taxon>Hygrophila</taxon>
        <taxon>Lymnaeoidea</taxon>
        <taxon>Lymnaeidae</taxon>
        <taxon>Lymnaea</taxon>
    </lineage>
</organism>
<dbReference type="PANTHER" id="PTHR24202:SF4">
    <property type="entry name" value="E3 UBIQUITIN-PROTEIN LIGASE MIB2-RELATED"/>
    <property type="match status" value="1"/>
</dbReference>
<dbReference type="GO" id="GO:0004842">
    <property type="term" value="F:ubiquitin-protein transferase activity"/>
    <property type="evidence" value="ECO:0007669"/>
    <property type="project" value="InterPro"/>
</dbReference>
<dbReference type="InterPro" id="IPR013083">
    <property type="entry name" value="Znf_RING/FYVE/PHD"/>
</dbReference>
<proteinExistence type="predicted"/>
<evidence type="ECO:0000259" key="11">
    <source>
        <dbReference type="PROSITE" id="PS50089"/>
    </source>
</evidence>
<evidence type="ECO:0000259" key="13">
    <source>
        <dbReference type="PROSITE" id="PS51416"/>
    </source>
</evidence>
<gene>
    <name evidence="14" type="ORF">GSLYS_00017565001</name>
</gene>
<comment type="pathway">
    <text evidence="2">Protein modification; protein ubiquitination.</text>
</comment>
<evidence type="ECO:0000256" key="4">
    <source>
        <dbReference type="ARBA" id="ARBA00022723"/>
    </source>
</evidence>
<evidence type="ECO:0000256" key="10">
    <source>
        <dbReference type="PROSITE-ProRule" id="PRU00228"/>
    </source>
</evidence>
<dbReference type="SMART" id="SM00291">
    <property type="entry name" value="ZnF_ZZ"/>
    <property type="match status" value="1"/>
</dbReference>
<evidence type="ECO:0000256" key="7">
    <source>
        <dbReference type="ARBA" id="ARBA00022786"/>
    </source>
</evidence>
<evidence type="ECO:0000256" key="6">
    <source>
        <dbReference type="ARBA" id="ARBA00022771"/>
    </source>
</evidence>
<dbReference type="GO" id="GO:0007219">
    <property type="term" value="P:Notch signaling pathway"/>
    <property type="evidence" value="ECO:0007669"/>
    <property type="project" value="UniProtKB-KW"/>
</dbReference>
<name>A0AAV2IBY4_LYMST</name>
<evidence type="ECO:0000313" key="14">
    <source>
        <dbReference type="EMBL" id="CAL1544052.1"/>
    </source>
</evidence>
<dbReference type="InterPro" id="IPR000433">
    <property type="entry name" value="Znf_ZZ"/>
</dbReference>
<dbReference type="SUPFAM" id="SSF159034">
    <property type="entry name" value="Mib/herc2 domain-like"/>
    <property type="match status" value="2"/>
</dbReference>
<feature type="domain" description="MIB/HERC2" evidence="13">
    <location>
        <begin position="152"/>
        <end position="224"/>
    </location>
</feature>
<dbReference type="PROSITE" id="PS50135">
    <property type="entry name" value="ZF_ZZ_2"/>
    <property type="match status" value="1"/>
</dbReference>
<dbReference type="FunFam" id="3.30.60.90:FF:000004">
    <property type="entry name" value="Putative E3 ubiquitin-protein ligase MIB2"/>
    <property type="match status" value="1"/>
</dbReference>
<evidence type="ECO:0000256" key="9">
    <source>
        <dbReference type="ARBA" id="ARBA00022976"/>
    </source>
</evidence>
<keyword evidence="8" id="KW-0862">Zinc</keyword>
<dbReference type="GO" id="GO:0008270">
    <property type="term" value="F:zinc ion binding"/>
    <property type="evidence" value="ECO:0007669"/>
    <property type="project" value="UniProtKB-KW"/>
</dbReference>
<keyword evidence="7" id="KW-0833">Ubl conjugation pathway</keyword>
<evidence type="ECO:0008006" key="16">
    <source>
        <dbReference type="Google" id="ProtNLM"/>
    </source>
</evidence>
<evidence type="ECO:0000259" key="12">
    <source>
        <dbReference type="PROSITE" id="PS50135"/>
    </source>
</evidence>
<comment type="caution">
    <text evidence="14">The sequence shown here is derived from an EMBL/GenBank/DDBJ whole genome shotgun (WGS) entry which is preliminary data.</text>
</comment>
<dbReference type="Gene3D" id="3.30.40.10">
    <property type="entry name" value="Zinc/RING finger domain, C3HC4 (zinc finger)"/>
    <property type="match status" value="1"/>
</dbReference>
<keyword evidence="4" id="KW-0479">Metal-binding</keyword>
<feature type="domain" description="RING-type" evidence="11">
    <location>
        <begin position="398"/>
        <end position="433"/>
    </location>
</feature>
<keyword evidence="9" id="KW-0914">Notch signaling pathway</keyword>
<dbReference type="PROSITE" id="PS01357">
    <property type="entry name" value="ZF_ZZ_1"/>
    <property type="match status" value="1"/>
</dbReference>
<dbReference type="PROSITE" id="PS51416">
    <property type="entry name" value="MIB_HERC2"/>
    <property type="match status" value="2"/>
</dbReference>
<evidence type="ECO:0000256" key="8">
    <source>
        <dbReference type="ARBA" id="ARBA00022833"/>
    </source>
</evidence>
<sequence length="445" mass="48265">MESGRSNAKLGLRVVRGPHWRYDNQIASGLMGTVVEIDGQGGSRAPAKTVAVIWDTGDTGFYRAGYGNAYDLHIYENVQGQGGVVHEFTTCNGCHEKEIVGFRWKCVDCPAIDLCTRCYMSDKHDLAHTFIRYETRWSAGVRVLPLRCNSQNDKRLAQGIFKGAIVSRGQDWRNGNQDGGAGKTGQVVDITKWGDVFVRWMSGNVYPYRLGANGKVELKLAERCCGNIYYKSHLPVLGALGDGTVDNNCFQRVILKAVRKHNGVSKSTNQNGGNGCEVKGADVGNAGNPAPGIHRAGYTAPKNNYEAGHMTIINVASQVSALRPPPTMTPVRPPAQENLFKLGDQVKISVDYSKLLRPQDGHGCFLDSMKEVSDSPTPAQNPTPANVRPAHALGKPECIICVEKSANVAFVPCGHVACCQACSRLFGRCPICRGDVGSCLRIFVP</sequence>
<dbReference type="GO" id="GO:0016567">
    <property type="term" value="P:protein ubiquitination"/>
    <property type="evidence" value="ECO:0007669"/>
    <property type="project" value="InterPro"/>
</dbReference>
<dbReference type="InterPro" id="IPR010606">
    <property type="entry name" value="Mib_Herc2"/>
</dbReference>
<comment type="subcellular location">
    <subcellularLocation>
        <location evidence="1">Cytoplasm</location>
    </subcellularLocation>
</comment>
<dbReference type="Pfam" id="PF00569">
    <property type="entry name" value="ZZ"/>
    <property type="match status" value="1"/>
</dbReference>
<evidence type="ECO:0000256" key="3">
    <source>
        <dbReference type="ARBA" id="ARBA00022490"/>
    </source>
</evidence>
<keyword evidence="3" id="KW-0963">Cytoplasm</keyword>
<dbReference type="Pfam" id="PF13920">
    <property type="entry name" value="zf-C3HC4_3"/>
    <property type="match status" value="1"/>
</dbReference>
<evidence type="ECO:0000256" key="1">
    <source>
        <dbReference type="ARBA" id="ARBA00004496"/>
    </source>
</evidence>
<keyword evidence="15" id="KW-1185">Reference proteome</keyword>
<dbReference type="PANTHER" id="PTHR24202">
    <property type="entry name" value="E3 UBIQUITIN-PROTEIN LIGASE MIB2"/>
    <property type="match status" value="1"/>
</dbReference>
<evidence type="ECO:0000313" key="15">
    <source>
        <dbReference type="Proteomes" id="UP001497497"/>
    </source>
</evidence>
<keyword evidence="5" id="KW-0677">Repeat</keyword>
<protein>
    <recommendedName>
        <fullName evidence="16">RING-type E3 ubiquitin transferase</fullName>
    </recommendedName>
</protein>
<dbReference type="PROSITE" id="PS50089">
    <property type="entry name" value="ZF_RING_2"/>
    <property type="match status" value="1"/>
</dbReference>
<dbReference type="Proteomes" id="UP001497497">
    <property type="component" value="Unassembled WGS sequence"/>
</dbReference>
<evidence type="ECO:0000256" key="2">
    <source>
        <dbReference type="ARBA" id="ARBA00004906"/>
    </source>
</evidence>
<dbReference type="AlphaFoldDB" id="A0AAV2IBY4"/>
<dbReference type="EMBL" id="CAXITT010000593">
    <property type="protein sequence ID" value="CAL1544052.1"/>
    <property type="molecule type" value="Genomic_DNA"/>
</dbReference>
<dbReference type="Pfam" id="PF06701">
    <property type="entry name" value="MIB_HERC2"/>
    <property type="match status" value="2"/>
</dbReference>
<keyword evidence="6 10" id="KW-0863">Zinc-finger</keyword>
<dbReference type="SUPFAM" id="SSF57850">
    <property type="entry name" value="RING/U-box"/>
    <property type="match status" value="2"/>
</dbReference>
<reference evidence="14 15" key="1">
    <citation type="submission" date="2024-04" db="EMBL/GenBank/DDBJ databases">
        <authorList>
            <consortium name="Genoscope - CEA"/>
            <person name="William W."/>
        </authorList>
    </citation>
    <scope>NUCLEOTIDE SEQUENCE [LARGE SCALE GENOMIC DNA]</scope>
</reference>
<feature type="domain" description="MIB/HERC2" evidence="13">
    <location>
        <begin position="1"/>
        <end position="78"/>
    </location>
</feature>
<dbReference type="Gene3D" id="2.30.30.40">
    <property type="entry name" value="SH3 Domains"/>
    <property type="match status" value="2"/>
</dbReference>
<dbReference type="InterPro" id="IPR037252">
    <property type="entry name" value="Mib_Herc2_sf"/>
</dbReference>
<evidence type="ECO:0000256" key="5">
    <source>
        <dbReference type="ARBA" id="ARBA00022737"/>
    </source>
</evidence>
<dbReference type="InterPro" id="IPR043145">
    <property type="entry name" value="Znf_ZZ_sf"/>
</dbReference>
<accession>A0AAV2IBY4</accession>
<dbReference type="InterPro" id="IPR001841">
    <property type="entry name" value="Znf_RING"/>
</dbReference>
<dbReference type="Gene3D" id="3.30.60.90">
    <property type="match status" value="1"/>
</dbReference>
<feature type="domain" description="ZZ-type" evidence="12">
    <location>
        <begin position="86"/>
        <end position="138"/>
    </location>
</feature>